<evidence type="ECO:0000313" key="21">
    <source>
        <dbReference type="Proteomes" id="UP001139264"/>
    </source>
</evidence>
<evidence type="ECO:0000256" key="14">
    <source>
        <dbReference type="PIRNR" id="PIRNR006769"/>
    </source>
</evidence>
<keyword evidence="10 14" id="KW-0560">Oxidoreductase</keyword>
<evidence type="ECO:0000256" key="4">
    <source>
        <dbReference type="ARBA" id="ARBA00005259"/>
    </source>
</evidence>
<dbReference type="PANTHER" id="PTHR38011">
    <property type="entry name" value="DIHYDROFOLATE REDUCTASE FAMILY PROTEIN (AFU_ORTHOLOGUE AFUA_8G06820)"/>
    <property type="match status" value="1"/>
</dbReference>
<feature type="binding site" evidence="17">
    <location>
        <position position="106"/>
    </location>
    <ligand>
        <name>Zn(2+)</name>
        <dbReference type="ChEBI" id="CHEBI:29105"/>
        <note>catalytic</note>
    </ligand>
</feature>
<evidence type="ECO:0000259" key="19">
    <source>
        <dbReference type="PROSITE" id="PS51747"/>
    </source>
</evidence>
<comment type="pathway">
    <text evidence="2 14">Cofactor biosynthesis; riboflavin biosynthesis; 5-amino-6-(D-ribitylamino)uracil from GTP: step 2/4.</text>
</comment>
<dbReference type="NCBIfam" id="TIGR00326">
    <property type="entry name" value="eubact_ribD"/>
    <property type="match status" value="1"/>
</dbReference>
<dbReference type="EC" id="3.5.4.26" evidence="14"/>
<evidence type="ECO:0000256" key="1">
    <source>
        <dbReference type="ARBA" id="ARBA00002151"/>
    </source>
</evidence>
<keyword evidence="8 14" id="KW-0862">Zinc</keyword>
<dbReference type="InterPro" id="IPR004794">
    <property type="entry name" value="Eubact_RibD"/>
</dbReference>
<feature type="binding site" evidence="16">
    <location>
        <position position="217"/>
    </location>
    <ligand>
        <name>NADP(+)</name>
        <dbReference type="ChEBI" id="CHEBI:58349"/>
    </ligand>
</feature>
<dbReference type="EMBL" id="JAJFZP010000011">
    <property type="protein sequence ID" value="MCC3270345.1"/>
    <property type="molecule type" value="Genomic_DNA"/>
</dbReference>
<keyword evidence="14 20" id="KW-0378">Hydrolase</keyword>
<dbReference type="PIRSF" id="PIRSF006769">
    <property type="entry name" value="RibD"/>
    <property type="match status" value="1"/>
</dbReference>
<dbReference type="GO" id="GO:0008270">
    <property type="term" value="F:zinc ion binding"/>
    <property type="evidence" value="ECO:0007669"/>
    <property type="project" value="InterPro"/>
</dbReference>
<feature type="compositionally biased region" description="Polar residues" evidence="18">
    <location>
        <begin position="375"/>
        <end position="391"/>
    </location>
</feature>
<comment type="catalytic activity">
    <reaction evidence="12 14">
        <text>5-amino-6-(5-phospho-D-ribitylamino)uracil + NADP(+) = 5-amino-6-(5-phospho-D-ribosylamino)uracil + NADPH + H(+)</text>
        <dbReference type="Rhea" id="RHEA:17845"/>
        <dbReference type="ChEBI" id="CHEBI:15378"/>
        <dbReference type="ChEBI" id="CHEBI:57783"/>
        <dbReference type="ChEBI" id="CHEBI:58349"/>
        <dbReference type="ChEBI" id="CHEBI:58421"/>
        <dbReference type="ChEBI" id="CHEBI:58453"/>
        <dbReference type="EC" id="1.1.1.193"/>
    </reaction>
</comment>
<keyword evidence="6 14" id="KW-0686">Riboflavin biosynthesis</keyword>
<name>A0A9X1M3Y6_9MICC</name>
<comment type="catalytic activity">
    <reaction evidence="13 14">
        <text>2,5-diamino-6-hydroxy-4-(5-phosphoribosylamino)-pyrimidine + H2O + H(+) = 5-amino-6-(5-phospho-D-ribosylamino)uracil + NH4(+)</text>
        <dbReference type="Rhea" id="RHEA:21868"/>
        <dbReference type="ChEBI" id="CHEBI:15377"/>
        <dbReference type="ChEBI" id="CHEBI:15378"/>
        <dbReference type="ChEBI" id="CHEBI:28938"/>
        <dbReference type="ChEBI" id="CHEBI:58453"/>
        <dbReference type="ChEBI" id="CHEBI:58614"/>
        <dbReference type="EC" id="3.5.4.26"/>
    </reaction>
</comment>
<organism evidence="20 21">
    <name type="scientific">Arthrobacter gengyunqii</name>
    <dbReference type="NCBI Taxonomy" id="2886940"/>
    <lineage>
        <taxon>Bacteria</taxon>
        <taxon>Bacillati</taxon>
        <taxon>Actinomycetota</taxon>
        <taxon>Actinomycetes</taxon>
        <taxon>Micrococcales</taxon>
        <taxon>Micrococcaceae</taxon>
        <taxon>Arthrobacter</taxon>
    </lineage>
</organism>
<dbReference type="GO" id="GO:0008703">
    <property type="term" value="F:5-amino-6-(5-phosphoribosylamino)uracil reductase activity"/>
    <property type="evidence" value="ECO:0007669"/>
    <property type="project" value="UniProtKB-EC"/>
</dbReference>
<dbReference type="Pfam" id="PF01872">
    <property type="entry name" value="RibD_C"/>
    <property type="match status" value="1"/>
</dbReference>
<evidence type="ECO:0000256" key="7">
    <source>
        <dbReference type="ARBA" id="ARBA00022723"/>
    </source>
</evidence>
<feature type="active site" description="Proton donor" evidence="15">
    <location>
        <position position="71"/>
    </location>
</feature>
<evidence type="ECO:0000256" key="13">
    <source>
        <dbReference type="ARBA" id="ARBA00049886"/>
    </source>
</evidence>
<evidence type="ECO:0000256" key="17">
    <source>
        <dbReference type="PIRSR" id="PIRSR006769-3"/>
    </source>
</evidence>
<feature type="binding site" evidence="16">
    <location>
        <position position="205"/>
    </location>
    <ligand>
        <name>substrate</name>
    </ligand>
</feature>
<feature type="binding site" evidence="17">
    <location>
        <position position="69"/>
    </location>
    <ligand>
        <name>Zn(2+)</name>
        <dbReference type="ChEBI" id="CHEBI:29105"/>
        <note>catalytic</note>
    </ligand>
</feature>
<feature type="binding site" evidence="17">
    <location>
        <position position="97"/>
    </location>
    <ligand>
        <name>Zn(2+)</name>
        <dbReference type="ChEBI" id="CHEBI:29105"/>
        <note>catalytic</note>
    </ligand>
</feature>
<dbReference type="Proteomes" id="UP001139264">
    <property type="component" value="Unassembled WGS sequence"/>
</dbReference>
<dbReference type="SUPFAM" id="SSF53597">
    <property type="entry name" value="Dihydrofolate reductase-like"/>
    <property type="match status" value="1"/>
</dbReference>
<feature type="binding site" evidence="16">
    <location>
        <position position="191"/>
    </location>
    <ligand>
        <name>NADP(+)</name>
        <dbReference type="ChEBI" id="CHEBI:58349"/>
    </ligand>
</feature>
<feature type="binding site" evidence="16">
    <location>
        <position position="225"/>
    </location>
    <ligand>
        <name>substrate</name>
    </ligand>
</feature>
<dbReference type="InterPro" id="IPR016193">
    <property type="entry name" value="Cytidine_deaminase-like"/>
</dbReference>
<comment type="cofactor">
    <cofactor evidence="14 17">
        <name>Zn(2+)</name>
        <dbReference type="ChEBI" id="CHEBI:29105"/>
    </cofactor>
    <text evidence="14 17">Binds 1 zinc ion.</text>
</comment>
<dbReference type="InterPro" id="IPR024072">
    <property type="entry name" value="DHFR-like_dom_sf"/>
</dbReference>
<feature type="binding site" evidence="16">
    <location>
        <position position="189"/>
    </location>
    <ligand>
        <name>substrate</name>
    </ligand>
</feature>
<dbReference type="GO" id="GO:0008835">
    <property type="term" value="F:diaminohydroxyphosphoribosylaminopyrimidine deaminase activity"/>
    <property type="evidence" value="ECO:0007669"/>
    <property type="project" value="UniProtKB-EC"/>
</dbReference>
<comment type="caution">
    <text evidence="20">The sequence shown here is derived from an EMBL/GenBank/DDBJ whole genome shotgun (WGS) entry which is preliminary data.</text>
</comment>
<feature type="binding site" evidence="16">
    <location>
        <position position="288"/>
    </location>
    <ligand>
        <name>substrate</name>
    </ligand>
</feature>
<gene>
    <name evidence="20" type="primary">ribD</name>
    <name evidence="20" type="ORF">LJ751_13450</name>
</gene>
<protein>
    <recommendedName>
        <fullName evidence="14">Riboflavin biosynthesis protein RibD</fullName>
    </recommendedName>
    <domain>
        <recommendedName>
            <fullName evidence="14">Diaminohydroxyphosphoribosylaminopyrimidine deaminase</fullName>
            <shortName evidence="14">DRAP deaminase</shortName>
            <ecNumber evidence="14">3.5.4.26</ecNumber>
        </recommendedName>
        <alternativeName>
            <fullName evidence="14">Riboflavin-specific deaminase</fullName>
        </alternativeName>
    </domain>
    <domain>
        <recommendedName>
            <fullName evidence="14">5-amino-6-(5-phosphoribosylamino)uracil reductase</fullName>
            <ecNumber evidence="14">1.1.1.193</ecNumber>
        </recommendedName>
        <alternativeName>
            <fullName evidence="14">HTP reductase</fullName>
        </alternativeName>
    </domain>
</protein>
<feature type="region of interest" description="Disordered" evidence="18">
    <location>
        <begin position="366"/>
        <end position="391"/>
    </location>
</feature>
<evidence type="ECO:0000256" key="11">
    <source>
        <dbReference type="ARBA" id="ARBA00023268"/>
    </source>
</evidence>
<dbReference type="PROSITE" id="PS00903">
    <property type="entry name" value="CYT_DCMP_DEAMINASES_1"/>
    <property type="match status" value="1"/>
</dbReference>
<evidence type="ECO:0000256" key="5">
    <source>
        <dbReference type="ARBA" id="ARBA00007417"/>
    </source>
</evidence>
<feature type="binding site" evidence="16">
    <location>
        <position position="228"/>
    </location>
    <ligand>
        <name>substrate</name>
    </ligand>
</feature>
<evidence type="ECO:0000256" key="10">
    <source>
        <dbReference type="ARBA" id="ARBA00023002"/>
    </source>
</evidence>
<proteinExistence type="inferred from homology"/>
<evidence type="ECO:0000256" key="16">
    <source>
        <dbReference type="PIRSR" id="PIRSR006769-2"/>
    </source>
</evidence>
<comment type="pathway">
    <text evidence="3 14">Cofactor biosynthesis; riboflavin biosynthesis; 5-amino-6-(D-ribitylamino)uracil from GTP: step 3/4.</text>
</comment>
<evidence type="ECO:0000256" key="18">
    <source>
        <dbReference type="SAM" id="MobiDB-lite"/>
    </source>
</evidence>
<dbReference type="InterPro" id="IPR050765">
    <property type="entry name" value="Riboflavin_Biosynth_HTPR"/>
</dbReference>
<sequence>MTGAGRDAGGIAASGAEERSAAERSAMALALDLARKGVRGANPLVGAVILDSAGAVLSSGFHRGAGTPHAEAAALANAAAQGVDVSGATMVVTLEPCNHTGRTGPCSQAIIKAGISRVVYAAADSTAEAAGGAAALADAGITVRGGLMAAESGDLNHRWIRAAQEKRPFVTVKTAQSLDGRTAAEDGTSQWITGTAARADGHVIRSRADAVVVGTGTVLADNPRLTARNAEGEDAGQQPLRVAVGRRPVPADAAVRGTDGRFLQLPQHDPAEICRELHGRGVRHLMIEGGATVAGAFLRAGLADELVAYVAPVLLGAGTPAFANLGVHTIADASRWRWDETDGGAARLVGTDLRLRLVPLLAGRIPAAGPPTPELPTSEQHTPELPTTEQP</sequence>
<feature type="binding site" evidence="16">
    <location>
        <begin position="290"/>
        <end position="296"/>
    </location>
    <ligand>
        <name>NADP(+)</name>
        <dbReference type="ChEBI" id="CHEBI:58349"/>
    </ligand>
</feature>
<dbReference type="InterPro" id="IPR002734">
    <property type="entry name" value="RibDG_C"/>
</dbReference>
<evidence type="ECO:0000313" key="20">
    <source>
        <dbReference type="EMBL" id="MCC3270345.1"/>
    </source>
</evidence>
<dbReference type="EC" id="1.1.1.193" evidence="14"/>
<dbReference type="Gene3D" id="3.40.140.10">
    <property type="entry name" value="Cytidine Deaminase, domain 2"/>
    <property type="match status" value="1"/>
</dbReference>
<dbReference type="PROSITE" id="PS51747">
    <property type="entry name" value="CYT_DCMP_DEAMINASES_2"/>
    <property type="match status" value="1"/>
</dbReference>
<accession>A0A9X1M3Y6</accession>
<evidence type="ECO:0000256" key="8">
    <source>
        <dbReference type="ARBA" id="ARBA00022833"/>
    </source>
</evidence>
<feature type="domain" description="CMP/dCMP-type deaminase" evidence="19">
    <location>
        <begin position="21"/>
        <end position="144"/>
    </location>
</feature>
<evidence type="ECO:0000256" key="2">
    <source>
        <dbReference type="ARBA" id="ARBA00004882"/>
    </source>
</evidence>
<reference evidence="20" key="1">
    <citation type="submission" date="2021-10" db="EMBL/GenBank/DDBJ databases">
        <title>Novel species in genus Arthrobacter.</title>
        <authorList>
            <person name="Liu Y."/>
        </authorList>
    </citation>
    <scope>NUCLEOTIDE SEQUENCE</scope>
    <source>
        <strain evidence="20">Zg-Y809</strain>
    </source>
</reference>
<dbReference type="Gene3D" id="3.40.430.10">
    <property type="entry name" value="Dihydrofolate Reductase, subunit A"/>
    <property type="match status" value="1"/>
</dbReference>
<evidence type="ECO:0000256" key="9">
    <source>
        <dbReference type="ARBA" id="ARBA00022857"/>
    </source>
</evidence>
<evidence type="ECO:0000256" key="12">
    <source>
        <dbReference type="ARBA" id="ARBA00049861"/>
    </source>
</evidence>
<comment type="similarity">
    <text evidence="4 14">In the N-terminal section; belongs to the cytidine and deoxycytidylate deaminase family.</text>
</comment>
<comment type="similarity">
    <text evidence="5 14">In the C-terminal section; belongs to the HTP reductase family.</text>
</comment>
<evidence type="ECO:0000256" key="6">
    <source>
        <dbReference type="ARBA" id="ARBA00022619"/>
    </source>
</evidence>
<dbReference type="RefSeq" id="WP_227908590.1">
    <property type="nucleotide sequence ID" value="NZ_CP095461.1"/>
</dbReference>
<comment type="function">
    <text evidence="1 14">Converts 2,5-diamino-6-(ribosylamino)-4(3h)-pyrimidinone 5'-phosphate into 5-amino-6-(ribosylamino)-2,4(1h,3h)-pyrimidinedione 5'-phosphate.</text>
</comment>
<dbReference type="AlphaFoldDB" id="A0A9X1M3Y6"/>
<dbReference type="InterPro" id="IPR016192">
    <property type="entry name" value="APOBEC/CMP_deaminase_Zn-bd"/>
</dbReference>
<dbReference type="GO" id="GO:0009231">
    <property type="term" value="P:riboflavin biosynthetic process"/>
    <property type="evidence" value="ECO:0007669"/>
    <property type="project" value="UniProtKB-KW"/>
</dbReference>
<feature type="binding site" evidence="16">
    <location>
        <position position="175"/>
    </location>
    <ligand>
        <name>NADP(+)</name>
        <dbReference type="ChEBI" id="CHEBI:58349"/>
    </ligand>
</feature>
<dbReference type="InterPro" id="IPR002125">
    <property type="entry name" value="CMP_dCMP_dom"/>
</dbReference>
<keyword evidence="11" id="KW-0511">Multifunctional enzyme</keyword>
<evidence type="ECO:0000256" key="3">
    <source>
        <dbReference type="ARBA" id="ARBA00004910"/>
    </source>
</evidence>
<keyword evidence="7 14" id="KW-0479">Metal-binding</keyword>
<dbReference type="Pfam" id="PF00383">
    <property type="entry name" value="dCMP_cyt_deam_1"/>
    <property type="match status" value="1"/>
</dbReference>
<dbReference type="PANTHER" id="PTHR38011:SF7">
    <property type="entry name" value="2,5-DIAMINO-6-RIBOSYLAMINO-4(3H)-PYRIMIDINONE 5'-PHOSPHATE REDUCTASE"/>
    <property type="match status" value="1"/>
</dbReference>
<dbReference type="SUPFAM" id="SSF53927">
    <property type="entry name" value="Cytidine deaminase-like"/>
    <property type="match status" value="1"/>
</dbReference>
<feature type="binding site" evidence="16">
    <location>
        <position position="221"/>
    </location>
    <ligand>
        <name>NADP(+)</name>
        <dbReference type="ChEBI" id="CHEBI:58349"/>
    </ligand>
</feature>
<keyword evidence="9 14" id="KW-0521">NADP</keyword>
<evidence type="ECO:0000256" key="15">
    <source>
        <dbReference type="PIRSR" id="PIRSR006769-1"/>
    </source>
</evidence>